<dbReference type="AlphaFoldDB" id="A0A6M1STF4"/>
<accession>A0A6M1STF4</accession>
<evidence type="ECO:0000256" key="1">
    <source>
        <dbReference type="SAM" id="Phobius"/>
    </source>
</evidence>
<protein>
    <submittedName>
        <fullName evidence="2">Uncharacterized protein</fullName>
    </submittedName>
</protein>
<comment type="caution">
    <text evidence="2">The sequence shown here is derived from an EMBL/GenBank/DDBJ whole genome shotgun (WGS) entry which is preliminary data.</text>
</comment>
<keyword evidence="1" id="KW-0812">Transmembrane</keyword>
<name>A0A6M1STF4_9BACT</name>
<evidence type="ECO:0000313" key="2">
    <source>
        <dbReference type="EMBL" id="NGP76180.1"/>
    </source>
</evidence>
<gene>
    <name evidence="2" type="ORF">G3570_06025</name>
</gene>
<proteinExistence type="predicted"/>
<dbReference type="EMBL" id="JAALLT010000002">
    <property type="protein sequence ID" value="NGP76180.1"/>
    <property type="molecule type" value="Genomic_DNA"/>
</dbReference>
<sequence>MIRQLTQKLNSGYGQLADFIREENLKTEAYLTFAVIAILLFMLYA</sequence>
<reference evidence="2 3" key="1">
    <citation type="submission" date="2020-02" db="EMBL/GenBank/DDBJ databases">
        <title>Balneolaceae bacterium YR4-1, complete genome.</title>
        <authorList>
            <person name="Li Y."/>
            <person name="Wu S."/>
        </authorList>
    </citation>
    <scope>NUCLEOTIDE SEQUENCE [LARGE SCALE GENOMIC DNA]</scope>
    <source>
        <strain evidence="2 3">YR4-1</strain>
    </source>
</reference>
<keyword evidence="1" id="KW-1133">Transmembrane helix</keyword>
<keyword evidence="3" id="KW-1185">Reference proteome</keyword>
<dbReference type="Proteomes" id="UP000473278">
    <property type="component" value="Unassembled WGS sequence"/>
</dbReference>
<keyword evidence="1" id="KW-0472">Membrane</keyword>
<feature type="transmembrane region" description="Helical" evidence="1">
    <location>
        <begin position="27"/>
        <end position="44"/>
    </location>
</feature>
<evidence type="ECO:0000313" key="3">
    <source>
        <dbReference type="Proteomes" id="UP000473278"/>
    </source>
</evidence>
<organism evidence="2 3">
    <name type="scientific">Halalkalibaculum roseum</name>
    <dbReference type="NCBI Taxonomy" id="2709311"/>
    <lineage>
        <taxon>Bacteria</taxon>
        <taxon>Pseudomonadati</taxon>
        <taxon>Balneolota</taxon>
        <taxon>Balneolia</taxon>
        <taxon>Balneolales</taxon>
        <taxon>Balneolaceae</taxon>
        <taxon>Halalkalibaculum</taxon>
    </lineage>
</organism>
<dbReference type="RefSeq" id="WP_165140292.1">
    <property type="nucleotide sequence ID" value="NZ_JAALLT010000002.1"/>
</dbReference>